<evidence type="ECO:0000256" key="11">
    <source>
        <dbReference type="HAMAP-Rule" id="MF_01487"/>
    </source>
</evidence>
<sequence>MTAPRPADPRVPQRTGDRLDPFIDAGVLESGDVHVARRLSAAAGETSEDVLLAVALTVRAARTGSVCINLDDAADTHADRDPADGDDRAGLPPLPWPDPASWHAAVRRSVLIADGPSGNSNRPVRWVDGRVYLDRYWRDELLIRERVHARTTAPAEVDTTVLEAAAARLLPEAHEEQQRLAVRTAGARRLTVITGGPGTGKTTTVTRLLAALHDTLGPDLQVALAAPTGKAAARLHESISQEAQRLPPGDRTPLTDLTASTLHRLLGARPGRPFRHDGTHPLPHDVVIVDEASMVSLPLMARLFDAVRPDARLILVGDPDQLASVEAGAVLADLVASLPGGLVRLEHNYRFGTELGQLADAVRTGDGEHALALLRAGGPTVRFTELPGQWAGPADLHDVADDVRHAGQLMMAAATAGDATAALQALNEHRLLLAHREGRAGIARFGDLAREWIGAGSASPGERWPVGLPLIVNANDPATRLSNGDTGVVVSAPQSSMNATAAAFGDPTQPRLVRLHRLPAVSPVHAMTIHRSQGSQFSKVTVVLPPATSPLLTRELLYTAITRARDGLHVLAAPESVLMACRRPVRRASGLRHPLGAQVHDMLHSPS</sequence>
<dbReference type="InterPro" id="IPR027417">
    <property type="entry name" value="P-loop_NTPase"/>
</dbReference>
<comment type="subunit">
    <text evidence="11">Heterotrimer of RecB, RecC and RecD. All subunits contribute to DNA-binding.</text>
</comment>
<dbReference type="PANTHER" id="PTHR43788">
    <property type="entry name" value="DNA2/NAM7 HELICASE FAMILY MEMBER"/>
    <property type="match status" value="1"/>
</dbReference>
<dbReference type="PANTHER" id="PTHR43788:SF6">
    <property type="entry name" value="DNA HELICASE B"/>
    <property type="match status" value="1"/>
</dbReference>
<dbReference type="InterPro" id="IPR050534">
    <property type="entry name" value="Coronavir_polyprotein_1ab"/>
</dbReference>
<dbReference type="Pfam" id="PF13538">
    <property type="entry name" value="UvrD_C_2"/>
    <property type="match status" value="1"/>
</dbReference>
<dbReference type="InterPro" id="IPR041851">
    <property type="entry name" value="RecD_N_sf"/>
</dbReference>
<feature type="compositionally biased region" description="Basic and acidic residues" evidence="12">
    <location>
        <begin position="75"/>
        <end position="89"/>
    </location>
</feature>
<dbReference type="CDD" id="cd17933">
    <property type="entry name" value="DEXSc_RecD-like"/>
    <property type="match status" value="1"/>
</dbReference>
<evidence type="ECO:0000256" key="8">
    <source>
        <dbReference type="ARBA" id="ARBA00023125"/>
    </source>
</evidence>
<dbReference type="HAMAP" id="MF_01487">
    <property type="entry name" value="RecD"/>
    <property type="match status" value="1"/>
</dbReference>
<evidence type="ECO:0000256" key="3">
    <source>
        <dbReference type="ARBA" id="ARBA00022763"/>
    </source>
</evidence>
<keyword evidence="2 11" id="KW-0547">Nucleotide-binding</keyword>
<keyword evidence="8 11" id="KW-0238">DNA-binding</keyword>
<dbReference type="InterPro" id="IPR006344">
    <property type="entry name" value="RecD"/>
</dbReference>
<reference evidence="15 16" key="1">
    <citation type="submission" date="2019-05" db="EMBL/GenBank/DDBJ databases">
        <title>Genome sequence of Cellulomonas hominis strain CS1.</title>
        <authorList>
            <person name="Belmont J."/>
            <person name="Maclea K.S."/>
        </authorList>
    </citation>
    <scope>NUCLEOTIDE SEQUENCE [LARGE SCALE GENOMIC DNA]</scope>
    <source>
        <strain evidence="15 16">CS1</strain>
    </source>
</reference>
<dbReference type="GO" id="GO:0000724">
    <property type="term" value="P:double-strand break repair via homologous recombination"/>
    <property type="evidence" value="ECO:0007669"/>
    <property type="project" value="UniProtKB-UniRule"/>
</dbReference>
<comment type="catalytic activity">
    <reaction evidence="11">
        <text>ATP + H2O = ADP + phosphate + H(+)</text>
        <dbReference type="Rhea" id="RHEA:13065"/>
        <dbReference type="ChEBI" id="CHEBI:15377"/>
        <dbReference type="ChEBI" id="CHEBI:15378"/>
        <dbReference type="ChEBI" id="CHEBI:30616"/>
        <dbReference type="ChEBI" id="CHEBI:43474"/>
        <dbReference type="ChEBI" id="CHEBI:456216"/>
        <dbReference type="EC" id="5.6.2.3"/>
    </reaction>
</comment>
<evidence type="ECO:0000313" key="15">
    <source>
        <dbReference type="EMBL" id="TKR27001.1"/>
    </source>
</evidence>
<evidence type="ECO:0000256" key="2">
    <source>
        <dbReference type="ARBA" id="ARBA00022741"/>
    </source>
</evidence>
<evidence type="ECO:0000256" key="4">
    <source>
        <dbReference type="ARBA" id="ARBA00022801"/>
    </source>
</evidence>
<evidence type="ECO:0000256" key="9">
    <source>
        <dbReference type="ARBA" id="ARBA00023204"/>
    </source>
</evidence>
<dbReference type="Proteomes" id="UP000308121">
    <property type="component" value="Unassembled WGS sequence"/>
</dbReference>
<dbReference type="InterPro" id="IPR049550">
    <property type="entry name" value="RecD_N"/>
</dbReference>
<comment type="caution">
    <text evidence="15">The sequence shown here is derived from an EMBL/GenBank/DDBJ whole genome shotgun (WGS) entry which is preliminary data.</text>
</comment>
<dbReference type="AlphaFoldDB" id="A0A7Z8NQI2"/>
<keyword evidence="5 11" id="KW-0347">Helicase</keyword>
<keyword evidence="10 11" id="KW-0413">Isomerase</keyword>
<dbReference type="OrthoDB" id="9763659at2"/>
<dbReference type="GO" id="GO:0017116">
    <property type="term" value="F:single-stranded DNA helicase activity"/>
    <property type="evidence" value="ECO:0007669"/>
    <property type="project" value="TreeGrafter"/>
</dbReference>
<dbReference type="GO" id="GO:0003677">
    <property type="term" value="F:DNA binding"/>
    <property type="evidence" value="ECO:0007669"/>
    <property type="project" value="UniProtKB-UniRule"/>
</dbReference>
<comment type="miscellaneous">
    <text evidence="11">In the RecBCD complex, RecB has a slow 3'-5' helicase, an exonuclease activity and loads RecA onto ssDNA, RecD has a fast 5'-3' helicase activity, while RecC stimulates the ATPase and processivity of the RecB helicase and contributes to recognition of the Chi site.</text>
</comment>
<dbReference type="Gene3D" id="3.40.50.300">
    <property type="entry name" value="P-loop containing nucleotide triphosphate hydrolases"/>
    <property type="match status" value="3"/>
</dbReference>
<keyword evidence="3 11" id="KW-0227">DNA damage</keyword>
<feature type="domain" description="UvrD-like helicase C-terminal" evidence="13">
    <location>
        <begin position="524"/>
        <end position="570"/>
    </location>
</feature>
<evidence type="ECO:0000313" key="16">
    <source>
        <dbReference type="Proteomes" id="UP000308121"/>
    </source>
</evidence>
<dbReference type="GO" id="GO:0009338">
    <property type="term" value="C:exodeoxyribonuclease V complex"/>
    <property type="evidence" value="ECO:0007669"/>
    <property type="project" value="InterPro"/>
</dbReference>
<dbReference type="GO" id="GO:0008854">
    <property type="term" value="F:exodeoxyribonuclease V activity"/>
    <property type="evidence" value="ECO:0007669"/>
    <property type="project" value="InterPro"/>
</dbReference>
<gene>
    <name evidence="11 15" type="primary">recD</name>
    <name evidence="15" type="ORF">FA014_02710</name>
</gene>
<evidence type="ECO:0000256" key="6">
    <source>
        <dbReference type="ARBA" id="ARBA00022839"/>
    </source>
</evidence>
<dbReference type="CDD" id="cd18809">
    <property type="entry name" value="SF1_C_RecD"/>
    <property type="match status" value="1"/>
</dbReference>
<dbReference type="RefSeq" id="WP_154728181.1">
    <property type="nucleotide sequence ID" value="NZ_SZYE01000009.1"/>
</dbReference>
<dbReference type="Pfam" id="PF21185">
    <property type="entry name" value="RecD_N"/>
    <property type="match status" value="1"/>
</dbReference>
<feature type="region of interest" description="Disordered" evidence="12">
    <location>
        <begin position="75"/>
        <end position="98"/>
    </location>
</feature>
<dbReference type="GO" id="GO:0043139">
    <property type="term" value="F:5'-3' DNA helicase activity"/>
    <property type="evidence" value="ECO:0007669"/>
    <property type="project" value="UniProtKB-UniRule"/>
</dbReference>
<feature type="binding site" evidence="11">
    <location>
        <begin position="195"/>
        <end position="202"/>
    </location>
    <ligand>
        <name>ATP</name>
        <dbReference type="ChEBI" id="CHEBI:30616"/>
    </ligand>
</feature>
<name>A0A7Z8NQI2_9CELL</name>
<keyword evidence="6 11" id="KW-0269">Exonuclease</keyword>
<organism evidence="15 16">
    <name type="scientific">Cellulomonas hominis</name>
    <dbReference type="NCBI Taxonomy" id="156981"/>
    <lineage>
        <taxon>Bacteria</taxon>
        <taxon>Bacillati</taxon>
        <taxon>Actinomycetota</taxon>
        <taxon>Actinomycetes</taxon>
        <taxon>Micrococcales</taxon>
        <taxon>Cellulomonadaceae</taxon>
        <taxon>Cellulomonas</taxon>
    </lineage>
</organism>
<evidence type="ECO:0000259" key="13">
    <source>
        <dbReference type="Pfam" id="PF13538"/>
    </source>
</evidence>
<dbReference type="GO" id="GO:0005524">
    <property type="term" value="F:ATP binding"/>
    <property type="evidence" value="ECO:0007669"/>
    <property type="project" value="UniProtKB-UniRule"/>
</dbReference>
<dbReference type="SUPFAM" id="SSF52540">
    <property type="entry name" value="P-loop containing nucleoside triphosphate hydrolases"/>
    <property type="match status" value="1"/>
</dbReference>
<comment type="similarity">
    <text evidence="11">Belongs to the RecD family.</text>
</comment>
<proteinExistence type="inferred from homology"/>
<keyword evidence="1 11" id="KW-0540">Nuclease</keyword>
<protein>
    <recommendedName>
        <fullName evidence="11">RecBCD enzyme subunit RecD</fullName>
        <ecNumber evidence="11">5.6.2.3</ecNumber>
    </recommendedName>
    <alternativeName>
        <fullName evidence="11">DNA 5'-3' helicase subunit RecD</fullName>
    </alternativeName>
    <alternativeName>
        <fullName evidence="11">Exonuclease V subunit RecD</fullName>
        <shortName evidence="11">ExoV subunit RecD</shortName>
    </alternativeName>
    <alternativeName>
        <fullName evidence="11">Helicase/nuclease RecBCD subunit RecD</fullName>
    </alternativeName>
</protein>
<keyword evidence="9 11" id="KW-0234">DNA repair</keyword>
<keyword evidence="7 11" id="KW-0067">ATP-binding</keyword>
<keyword evidence="4 11" id="KW-0378">Hydrolase</keyword>
<dbReference type="EC" id="5.6.2.3" evidence="11"/>
<dbReference type="NCBIfam" id="TIGR01447">
    <property type="entry name" value="recD"/>
    <property type="match status" value="1"/>
</dbReference>
<evidence type="ECO:0000256" key="1">
    <source>
        <dbReference type="ARBA" id="ARBA00022722"/>
    </source>
</evidence>
<accession>A0A7Z8NQI2</accession>
<dbReference type="InterPro" id="IPR027785">
    <property type="entry name" value="UvrD-like_helicase_C"/>
</dbReference>
<comment type="function">
    <text evidence="11">A helicase/nuclease that prepares dsDNA breaks (DSB) for recombinational DNA repair. Binds to DSBs and unwinds DNA via a highly rapid and processive ATP-dependent bidirectional helicase activity. Unwinds dsDNA until it encounters a Chi (crossover hotspot instigator) sequence from the 3' direction. Cuts ssDNA a few nucleotides 3' to the Chi site. The properties and activities of the enzyme are changed at Chi. The Chi-altered holoenzyme produces a long 3'-ssDNA overhang and facilitates RecA-binding to the ssDNA for homologous DNA recombination and repair. Holoenzyme degrades any linearized DNA that is unable to undergo homologous recombination. In the holoenzyme this subunit has ssDNA-dependent ATPase and 5'-3' helicase activity. When added to pre-assembled RecBC greatly stimulates nuclease activity and augments holoenzyme processivity. Negatively regulates the RecA-loading ability of RecBCD.</text>
</comment>
<evidence type="ECO:0000259" key="14">
    <source>
        <dbReference type="Pfam" id="PF21185"/>
    </source>
</evidence>
<feature type="domain" description="RecBCD enzyme subunit RecD N-terminal" evidence="14">
    <location>
        <begin position="25"/>
        <end position="132"/>
    </location>
</feature>
<evidence type="ECO:0000256" key="12">
    <source>
        <dbReference type="SAM" id="MobiDB-lite"/>
    </source>
</evidence>
<dbReference type="EMBL" id="SZYE01000009">
    <property type="protein sequence ID" value="TKR27001.1"/>
    <property type="molecule type" value="Genomic_DNA"/>
</dbReference>
<dbReference type="Pfam" id="PF13604">
    <property type="entry name" value="AAA_30"/>
    <property type="match status" value="1"/>
</dbReference>
<evidence type="ECO:0000256" key="7">
    <source>
        <dbReference type="ARBA" id="ARBA00022840"/>
    </source>
</evidence>
<dbReference type="Gene3D" id="1.10.10.1020">
    <property type="entry name" value="RecBCD complex, subunit RecD, N-terminal domain"/>
    <property type="match status" value="1"/>
</dbReference>
<evidence type="ECO:0000256" key="5">
    <source>
        <dbReference type="ARBA" id="ARBA00022806"/>
    </source>
</evidence>
<evidence type="ECO:0000256" key="10">
    <source>
        <dbReference type="ARBA" id="ARBA00023235"/>
    </source>
</evidence>